<gene>
    <name evidence="2" type="ORF">B296_00008118</name>
</gene>
<dbReference type="AlphaFoldDB" id="A0A427AMY1"/>
<reference evidence="2 3" key="1">
    <citation type="journal article" date="2014" name="Agronomy (Basel)">
        <title>A Draft Genome Sequence for Ensete ventricosum, the Drought-Tolerant Tree Against Hunger.</title>
        <authorList>
            <person name="Harrison J."/>
            <person name="Moore K.A."/>
            <person name="Paszkiewicz K."/>
            <person name="Jones T."/>
            <person name="Grant M."/>
            <person name="Ambacheew D."/>
            <person name="Muzemil S."/>
            <person name="Studholme D.J."/>
        </authorList>
    </citation>
    <scope>NUCLEOTIDE SEQUENCE [LARGE SCALE GENOMIC DNA]</scope>
</reference>
<comment type="caution">
    <text evidence="2">The sequence shown here is derived from an EMBL/GenBank/DDBJ whole genome shotgun (WGS) entry which is preliminary data.</text>
</comment>
<evidence type="ECO:0000256" key="1">
    <source>
        <dbReference type="SAM" id="MobiDB-lite"/>
    </source>
</evidence>
<evidence type="ECO:0000313" key="3">
    <source>
        <dbReference type="Proteomes" id="UP000287651"/>
    </source>
</evidence>
<feature type="region of interest" description="Disordered" evidence="1">
    <location>
        <begin position="50"/>
        <end position="73"/>
    </location>
</feature>
<organism evidence="2 3">
    <name type="scientific">Ensete ventricosum</name>
    <name type="common">Abyssinian banana</name>
    <name type="synonym">Musa ensete</name>
    <dbReference type="NCBI Taxonomy" id="4639"/>
    <lineage>
        <taxon>Eukaryota</taxon>
        <taxon>Viridiplantae</taxon>
        <taxon>Streptophyta</taxon>
        <taxon>Embryophyta</taxon>
        <taxon>Tracheophyta</taxon>
        <taxon>Spermatophyta</taxon>
        <taxon>Magnoliopsida</taxon>
        <taxon>Liliopsida</taxon>
        <taxon>Zingiberales</taxon>
        <taxon>Musaceae</taxon>
        <taxon>Ensete</taxon>
    </lineage>
</organism>
<protein>
    <submittedName>
        <fullName evidence="2">Uncharacterized protein</fullName>
    </submittedName>
</protein>
<dbReference type="Proteomes" id="UP000287651">
    <property type="component" value="Unassembled WGS sequence"/>
</dbReference>
<accession>A0A427AMY1</accession>
<name>A0A427AMY1_ENSVE</name>
<dbReference type="EMBL" id="AMZH03001897">
    <property type="protein sequence ID" value="RRT77579.1"/>
    <property type="molecule type" value="Genomic_DNA"/>
</dbReference>
<feature type="compositionally biased region" description="Basic residues" evidence="1">
    <location>
        <begin position="51"/>
        <end position="66"/>
    </location>
</feature>
<evidence type="ECO:0000313" key="2">
    <source>
        <dbReference type="EMBL" id="RRT77579.1"/>
    </source>
</evidence>
<sequence length="117" mass="13648">MLVLQPAFGMLPSFDDENSSSPQYFCDEQKQMDHDASLLQLCTVALDIRHQKQKQKQKKKKKKKKNSSLLHSVSTRKPMKRLMWEENSIDAIKMLLTRQKRVVCHPHMLFGLIEIPA</sequence>
<proteinExistence type="predicted"/>